<dbReference type="EMBL" id="CP072754">
    <property type="protein sequence ID" value="QUC18658.1"/>
    <property type="molecule type" value="Genomic_DNA"/>
</dbReference>
<reference evidence="1" key="1">
    <citation type="submission" date="2020-03" db="EMBL/GenBank/DDBJ databases">
        <title>A mixture of massive structural variations and highly conserved coding sequences in Ustilaginoidea virens genome.</title>
        <authorList>
            <person name="Zhang K."/>
            <person name="Zhao Z."/>
            <person name="Zhang Z."/>
            <person name="Li Y."/>
            <person name="Hsiang T."/>
            <person name="Sun W."/>
        </authorList>
    </citation>
    <scope>NUCLEOTIDE SEQUENCE</scope>
    <source>
        <strain evidence="1">UV-8b</strain>
    </source>
</reference>
<gene>
    <name evidence="1" type="ORF">UV8b_02899</name>
</gene>
<proteinExistence type="predicted"/>
<protein>
    <submittedName>
        <fullName evidence="1">Uncharacterized protein</fullName>
    </submittedName>
</protein>
<organism evidence="1 2">
    <name type="scientific">Ustilaginoidea virens</name>
    <name type="common">Rice false smut fungus</name>
    <name type="synonym">Villosiclava virens</name>
    <dbReference type="NCBI Taxonomy" id="1159556"/>
    <lineage>
        <taxon>Eukaryota</taxon>
        <taxon>Fungi</taxon>
        <taxon>Dikarya</taxon>
        <taxon>Ascomycota</taxon>
        <taxon>Pezizomycotina</taxon>
        <taxon>Sordariomycetes</taxon>
        <taxon>Hypocreomycetidae</taxon>
        <taxon>Hypocreales</taxon>
        <taxon>Clavicipitaceae</taxon>
        <taxon>Ustilaginoidea</taxon>
    </lineage>
</organism>
<name>A0A8E5HNP3_USTVR</name>
<dbReference type="Proteomes" id="UP000027002">
    <property type="component" value="Chromosome 2"/>
</dbReference>
<dbReference type="RefSeq" id="XP_042996331.1">
    <property type="nucleotide sequence ID" value="XM_043140397.1"/>
</dbReference>
<dbReference type="AlphaFoldDB" id="A0A8E5HNP3"/>
<accession>A0A8E5HNP3</accession>
<keyword evidence="2" id="KW-1185">Reference proteome</keyword>
<dbReference type="KEGG" id="uvi:66063677"/>
<sequence length="150" mass="16816">MPALDVPQCLVVYSSSLHQKDGRQLAARARCCLKYAAQCPPSSRLFFRYPKTGTYKYSHPTIVTKSLCHASTMRFSPMSYKNMRQRAGSRRFRPFPPPPCLPISAARVDPDSCQVLNILLRHCQLPTPTCSTVYRERGSTLAASLRPKGP</sequence>
<dbReference type="GeneID" id="66063677"/>
<evidence type="ECO:0000313" key="2">
    <source>
        <dbReference type="Proteomes" id="UP000027002"/>
    </source>
</evidence>
<evidence type="ECO:0000313" key="1">
    <source>
        <dbReference type="EMBL" id="QUC18658.1"/>
    </source>
</evidence>